<evidence type="ECO:0000313" key="2">
    <source>
        <dbReference type="EMBL" id="EAR16646.1"/>
    </source>
</evidence>
<evidence type="ECO:0000256" key="1">
    <source>
        <dbReference type="SAM" id="Phobius"/>
    </source>
</evidence>
<dbReference type="Proteomes" id="UP000009049">
    <property type="component" value="Chromosome"/>
</dbReference>
<dbReference type="AlphaFoldDB" id="A4CI88"/>
<name>A4CI88_ROBBH</name>
<feature type="transmembrane region" description="Helical" evidence="1">
    <location>
        <begin position="12"/>
        <end position="32"/>
    </location>
</feature>
<dbReference type="STRING" id="313596.RB2501_07090"/>
<dbReference type="EMBL" id="CP001712">
    <property type="protein sequence ID" value="EAR16646.1"/>
    <property type="molecule type" value="Genomic_DNA"/>
</dbReference>
<dbReference type="HOGENOM" id="CLU_2773303_0_0_10"/>
<feature type="transmembrane region" description="Helical" evidence="1">
    <location>
        <begin position="38"/>
        <end position="61"/>
    </location>
</feature>
<dbReference type="KEGG" id="rbi:RB2501_07090"/>
<protein>
    <submittedName>
        <fullName evidence="2">Uncharacterized protein</fullName>
    </submittedName>
</protein>
<keyword evidence="1" id="KW-0472">Membrane</keyword>
<organism evidence="2 3">
    <name type="scientific">Robiginitalea biformata (strain ATCC BAA-864 / DSM 15991 / KCTC 12146 / HTCC2501)</name>
    <dbReference type="NCBI Taxonomy" id="313596"/>
    <lineage>
        <taxon>Bacteria</taxon>
        <taxon>Pseudomonadati</taxon>
        <taxon>Bacteroidota</taxon>
        <taxon>Flavobacteriia</taxon>
        <taxon>Flavobacteriales</taxon>
        <taxon>Flavobacteriaceae</taxon>
        <taxon>Robiginitalea</taxon>
    </lineage>
</organism>
<proteinExistence type="predicted"/>
<sequence length="69" mass="8126">MKIRFNFDALAKLLSLIGVGLMFGSVIIILFYESFPNWLFYSAMGYMAFIMLGAFGFWSMLADWFRKRY</sequence>
<evidence type="ECO:0000313" key="3">
    <source>
        <dbReference type="Proteomes" id="UP000009049"/>
    </source>
</evidence>
<keyword evidence="1" id="KW-1133">Transmembrane helix</keyword>
<keyword evidence="3" id="KW-1185">Reference proteome</keyword>
<accession>A4CI88</accession>
<keyword evidence="1" id="KW-0812">Transmembrane</keyword>
<gene>
    <name evidence="2" type="ordered locus">RB2501_07090</name>
</gene>
<reference evidence="2 3" key="1">
    <citation type="journal article" date="2009" name="J. Bacteriol.">
        <title>Complete genome sequence of Robiginitalea biformata HTCC2501.</title>
        <authorList>
            <person name="Oh H.M."/>
            <person name="Giovannoni S.J."/>
            <person name="Lee K."/>
            <person name="Ferriera S."/>
            <person name="Johnson J."/>
            <person name="Cho J.C."/>
        </authorList>
    </citation>
    <scope>NUCLEOTIDE SEQUENCE [LARGE SCALE GENOMIC DNA]</scope>
    <source>
        <strain evidence="3">ATCC BAA-864 / HTCC2501 / KCTC 12146</strain>
    </source>
</reference>